<proteinExistence type="predicted"/>
<name>A0A1M7YU23_9VIBR</name>
<protein>
    <recommendedName>
        <fullName evidence="3">Transglycosylase SLT domain-containing protein</fullName>
    </recommendedName>
</protein>
<evidence type="ECO:0000313" key="1">
    <source>
        <dbReference type="EMBL" id="SHO56150.1"/>
    </source>
</evidence>
<reference evidence="2" key="1">
    <citation type="submission" date="2016-12" db="EMBL/GenBank/DDBJ databases">
        <authorList>
            <person name="Rodrigo-Torres L."/>
            <person name="Arahal R.D."/>
            <person name="Lucena T."/>
        </authorList>
    </citation>
    <scope>NUCLEOTIDE SEQUENCE [LARGE SCALE GENOMIC DNA]</scope>
</reference>
<dbReference type="OrthoDB" id="7355818at2"/>
<dbReference type="STRING" id="1117707.VQ7734_01917"/>
<sequence>MNATQLTELVVRPELERLGLYSKAAEQLIVGTIFTESHGEYLKQLGDGPALGIAQMEPATHNDIWSNFLKYSNLSDRIMESVAPFSVTDDADVPVKATELIGNMCYAVAMCRAHYYRKSEPLPKAGDVEGFARYWKTHYNTAHGAGHMTDFIDKFPREILSL</sequence>
<accession>A0A1M7YU23</accession>
<dbReference type="EMBL" id="FRFG01000021">
    <property type="protein sequence ID" value="SHO56150.1"/>
    <property type="molecule type" value="Genomic_DNA"/>
</dbReference>
<evidence type="ECO:0008006" key="3">
    <source>
        <dbReference type="Google" id="ProtNLM"/>
    </source>
</evidence>
<organism evidence="1 2">
    <name type="scientific">Vibrio quintilis</name>
    <dbReference type="NCBI Taxonomy" id="1117707"/>
    <lineage>
        <taxon>Bacteria</taxon>
        <taxon>Pseudomonadati</taxon>
        <taxon>Pseudomonadota</taxon>
        <taxon>Gammaproteobacteria</taxon>
        <taxon>Vibrionales</taxon>
        <taxon>Vibrionaceae</taxon>
        <taxon>Vibrio</taxon>
    </lineage>
</organism>
<dbReference type="RefSeq" id="WP_073581839.1">
    <property type="nucleotide sequence ID" value="NZ_AP024897.1"/>
</dbReference>
<dbReference type="Proteomes" id="UP000184600">
    <property type="component" value="Unassembled WGS sequence"/>
</dbReference>
<gene>
    <name evidence="1" type="ORF">VQ7734_01917</name>
</gene>
<keyword evidence="2" id="KW-1185">Reference proteome</keyword>
<dbReference type="AlphaFoldDB" id="A0A1M7YU23"/>
<evidence type="ECO:0000313" key="2">
    <source>
        <dbReference type="Proteomes" id="UP000184600"/>
    </source>
</evidence>